<dbReference type="InterPro" id="IPR027417">
    <property type="entry name" value="P-loop_NTPase"/>
</dbReference>
<dbReference type="AlphaFoldDB" id="Q2FL32"/>
<dbReference type="RefSeq" id="WP_011448735.1">
    <property type="nucleotide sequence ID" value="NC_007796.1"/>
</dbReference>
<dbReference type="CDD" id="cd00267">
    <property type="entry name" value="ABC_ATPase"/>
    <property type="match status" value="1"/>
</dbReference>
<dbReference type="Gene3D" id="3.40.50.300">
    <property type="entry name" value="P-loop containing nucleotide triphosphate hydrolases"/>
    <property type="match status" value="2"/>
</dbReference>
<dbReference type="InterPro" id="IPR003593">
    <property type="entry name" value="AAA+_ATPase"/>
</dbReference>
<evidence type="ECO:0000313" key="3">
    <source>
        <dbReference type="Proteomes" id="UP000001941"/>
    </source>
</evidence>
<dbReference type="InParanoid" id="Q2FL32"/>
<proteinExistence type="predicted"/>
<dbReference type="GO" id="GO:0005524">
    <property type="term" value="F:ATP binding"/>
    <property type="evidence" value="ECO:0007669"/>
    <property type="project" value="InterPro"/>
</dbReference>
<organism evidence="2 3">
    <name type="scientific">Methanospirillum hungatei JF-1 (strain ATCC 27890 / DSM 864 / NBRC 100397 / JF-1)</name>
    <dbReference type="NCBI Taxonomy" id="323259"/>
    <lineage>
        <taxon>Archaea</taxon>
        <taxon>Methanobacteriati</taxon>
        <taxon>Methanobacteriota</taxon>
        <taxon>Stenosarchaea group</taxon>
        <taxon>Methanomicrobia</taxon>
        <taxon>Methanomicrobiales</taxon>
        <taxon>Methanospirillaceae</taxon>
        <taxon>Methanospirillum</taxon>
    </lineage>
</organism>
<name>Q2FL32_METHJ</name>
<dbReference type="HOGENOM" id="CLU_525484_0_0_2"/>
<dbReference type="Pfam" id="PF13476">
    <property type="entry name" value="AAA_23"/>
    <property type="match status" value="1"/>
</dbReference>
<reference evidence="3" key="1">
    <citation type="journal article" date="2016" name="Stand. Genomic Sci.">
        <title>Complete genome sequence of Methanospirillum hungatei type strain JF1.</title>
        <authorList>
            <person name="Gunsalus R.P."/>
            <person name="Cook L.E."/>
            <person name="Crable B."/>
            <person name="Rohlin L."/>
            <person name="McDonald E."/>
            <person name="Mouttaki H."/>
            <person name="Sieber J.R."/>
            <person name="Poweleit N."/>
            <person name="Zhou H."/>
            <person name="Lapidus A.L."/>
            <person name="Daligault H.E."/>
            <person name="Land M."/>
            <person name="Gilna P."/>
            <person name="Ivanova N."/>
            <person name="Kyrpides N."/>
            <person name="Culley D.E."/>
            <person name="McInerney M.J."/>
        </authorList>
    </citation>
    <scope>NUCLEOTIDE SEQUENCE [LARGE SCALE GENOMIC DNA]</scope>
    <source>
        <strain evidence="3">ATCC 27890 / DSM 864 / NBRC 100397 / JF-1</strain>
    </source>
</reference>
<accession>Q2FL32</accession>
<keyword evidence="3" id="KW-1185">Reference proteome</keyword>
<gene>
    <name evidence="2" type="ordered locus">Mhun_1750</name>
</gene>
<dbReference type="GeneID" id="3924700"/>
<dbReference type="SMART" id="SM00382">
    <property type="entry name" value="AAA"/>
    <property type="match status" value="1"/>
</dbReference>
<dbReference type="eggNOG" id="arCOG00373">
    <property type="taxonomic scope" value="Archaea"/>
</dbReference>
<dbReference type="GO" id="GO:0016887">
    <property type="term" value="F:ATP hydrolysis activity"/>
    <property type="evidence" value="ECO:0007669"/>
    <property type="project" value="InterPro"/>
</dbReference>
<dbReference type="PANTHER" id="PTHR43581:SF4">
    <property type="entry name" value="ATP_GTP PHOSPHATASE"/>
    <property type="match status" value="1"/>
</dbReference>
<feature type="domain" description="AAA+ ATPase" evidence="1">
    <location>
        <begin position="43"/>
        <end position="297"/>
    </location>
</feature>
<dbReference type="Proteomes" id="UP000001941">
    <property type="component" value="Chromosome"/>
</dbReference>
<sequence length="515" mass="59438">MLKDEFERIWEQLTQKRPHVNNRLEQVRIQNIRGIVDISIRFPYPVSVLAGPNACGKTTVLHALGCLYINKLGRSFTPAKLFPDFKTKNPDIPHDSGGNNQISYLYYSNKVPSEMLWKRNADKWNKSYFGRKGVNQPERIVYLRNLSQLSSPAEIISLQKMGQEQINCDEIPPQLITLAHQILPHHYARLYLLSHKAKDLLFAERDDADHPSYSEFHMSAGERAILRLSRDISTLHDALILIDEIEAGLHPYTQQVLMLELQRLALRQDLQIIVTSHSPFILESVPSEGRIFLERSDNGVTVTPPYRDFVQRALYHQYLDLLSVVCEDDISEELVRGVVEILSPKLDLRQSIIQVGRDTGKDEFNHYIRALAKFNRLDQFIFVLDGDSRDYKDQLEKTAKTERCSLMILVLPGEYSPERYIITTLNQYSSEYAEHFGCSSHDFRKIVSDFIQLYEKSTGKERDIAKEILHSISLEIKTDEGRIARTVGRVETSRIGSDMEIFSRGLEEFILLWRS</sequence>
<evidence type="ECO:0000313" key="2">
    <source>
        <dbReference type="EMBL" id="ABD41471.1"/>
    </source>
</evidence>
<dbReference type="SUPFAM" id="SSF52540">
    <property type="entry name" value="P-loop containing nucleoside triphosphate hydrolases"/>
    <property type="match status" value="1"/>
</dbReference>
<dbReference type="Pfam" id="PF13304">
    <property type="entry name" value="AAA_21"/>
    <property type="match status" value="1"/>
</dbReference>
<dbReference type="EMBL" id="CP000254">
    <property type="protein sequence ID" value="ABD41471.1"/>
    <property type="molecule type" value="Genomic_DNA"/>
</dbReference>
<dbReference type="InterPro" id="IPR051396">
    <property type="entry name" value="Bact_Antivir_Def_Nuclease"/>
</dbReference>
<dbReference type="KEGG" id="mhu:Mhun_1750"/>
<dbReference type="STRING" id="323259.Mhun_1750"/>
<protein>
    <submittedName>
        <fullName evidence="2">ATPase</fullName>
    </submittedName>
</protein>
<evidence type="ECO:0000259" key="1">
    <source>
        <dbReference type="SMART" id="SM00382"/>
    </source>
</evidence>
<dbReference type="InterPro" id="IPR038729">
    <property type="entry name" value="Rad50/SbcC_AAA"/>
</dbReference>
<dbReference type="PANTHER" id="PTHR43581">
    <property type="entry name" value="ATP/GTP PHOSPHATASE"/>
    <property type="match status" value="1"/>
</dbReference>
<dbReference type="InterPro" id="IPR003959">
    <property type="entry name" value="ATPase_AAA_core"/>
</dbReference>
<dbReference type="GO" id="GO:0006302">
    <property type="term" value="P:double-strand break repair"/>
    <property type="evidence" value="ECO:0007669"/>
    <property type="project" value="InterPro"/>
</dbReference>
<dbReference type="EnsemblBacteria" id="ABD41471">
    <property type="protein sequence ID" value="ABD41471"/>
    <property type="gene ID" value="Mhun_1750"/>
</dbReference>